<feature type="coiled-coil region" evidence="1">
    <location>
        <begin position="154"/>
        <end position="432"/>
    </location>
</feature>
<dbReference type="Proteomes" id="UP000276133">
    <property type="component" value="Unassembled WGS sequence"/>
</dbReference>
<proteinExistence type="predicted"/>
<dbReference type="STRING" id="10195.A0A3M7SX60"/>
<evidence type="ECO:0000256" key="1">
    <source>
        <dbReference type="SAM" id="Coils"/>
    </source>
</evidence>
<organism evidence="2 3">
    <name type="scientific">Brachionus plicatilis</name>
    <name type="common">Marine rotifer</name>
    <name type="synonym">Brachionus muelleri</name>
    <dbReference type="NCBI Taxonomy" id="10195"/>
    <lineage>
        <taxon>Eukaryota</taxon>
        <taxon>Metazoa</taxon>
        <taxon>Spiralia</taxon>
        <taxon>Gnathifera</taxon>
        <taxon>Rotifera</taxon>
        <taxon>Eurotatoria</taxon>
        <taxon>Monogononta</taxon>
        <taxon>Pseudotrocha</taxon>
        <taxon>Ploima</taxon>
        <taxon>Brachionidae</taxon>
        <taxon>Brachionus</taxon>
    </lineage>
</organism>
<evidence type="ECO:0000313" key="3">
    <source>
        <dbReference type="Proteomes" id="UP000276133"/>
    </source>
</evidence>
<dbReference type="OrthoDB" id="197735at2759"/>
<protein>
    <recommendedName>
        <fullName evidence="4">5-azacytidine-induced 1</fullName>
    </recommendedName>
</protein>
<dbReference type="GO" id="GO:0005929">
    <property type="term" value="C:cilium"/>
    <property type="evidence" value="ECO:0007669"/>
    <property type="project" value="GOC"/>
</dbReference>
<evidence type="ECO:0000313" key="2">
    <source>
        <dbReference type="EMBL" id="RNA40275.1"/>
    </source>
</evidence>
<dbReference type="AlphaFoldDB" id="A0A3M7SX60"/>
<dbReference type="InterPro" id="IPR030465">
    <property type="entry name" value="CEP131"/>
</dbReference>
<dbReference type="GO" id="GO:0010824">
    <property type="term" value="P:regulation of centrosome duplication"/>
    <property type="evidence" value="ECO:0007669"/>
    <property type="project" value="TreeGrafter"/>
</dbReference>
<keyword evidence="3" id="KW-1185">Reference proteome</keyword>
<dbReference type="GO" id="GO:0034451">
    <property type="term" value="C:centriolar satellite"/>
    <property type="evidence" value="ECO:0007669"/>
    <property type="project" value="TreeGrafter"/>
</dbReference>
<dbReference type="PANTHER" id="PTHR31540:SF1">
    <property type="entry name" value="CENTROSOMAL PROTEIN OF 131 KDA"/>
    <property type="match status" value="1"/>
</dbReference>
<dbReference type="EMBL" id="REGN01000654">
    <property type="protein sequence ID" value="RNA40275.1"/>
    <property type="molecule type" value="Genomic_DNA"/>
</dbReference>
<accession>A0A3M7SX60</accession>
<dbReference type="GO" id="GO:0035735">
    <property type="term" value="P:intraciliary transport involved in cilium assembly"/>
    <property type="evidence" value="ECO:0007669"/>
    <property type="project" value="InterPro"/>
</dbReference>
<keyword evidence="1" id="KW-0175">Coiled coil</keyword>
<name>A0A3M7SX60_BRAPC</name>
<feature type="coiled-coil region" evidence="1">
    <location>
        <begin position="20"/>
        <end position="51"/>
    </location>
</feature>
<gene>
    <name evidence="2" type="ORF">BpHYR1_017882</name>
</gene>
<comment type="caution">
    <text evidence="2">The sequence shown here is derived from an EMBL/GenBank/DDBJ whole genome shotgun (WGS) entry which is preliminary data.</text>
</comment>
<reference evidence="2 3" key="1">
    <citation type="journal article" date="2018" name="Sci. Rep.">
        <title>Genomic signatures of local adaptation to the degree of environmental predictability in rotifers.</title>
        <authorList>
            <person name="Franch-Gras L."/>
            <person name="Hahn C."/>
            <person name="Garcia-Roger E.M."/>
            <person name="Carmona M.J."/>
            <person name="Serra M."/>
            <person name="Gomez A."/>
        </authorList>
    </citation>
    <scope>NUCLEOTIDE SEQUENCE [LARGE SCALE GENOMIC DNA]</scope>
    <source>
        <strain evidence="2">HYR1</strain>
    </source>
</reference>
<evidence type="ECO:0008006" key="4">
    <source>
        <dbReference type="Google" id="ProtNLM"/>
    </source>
</evidence>
<sequence length="487" mass="59222">MHNHKKHEFKIQFFLLIDDKKTLSEKCEKLVKELKDCEKNYSDRLRNTEDRYKFDTQKLKDTFEAAEKIRREKWIEEKTKKIKEMTVKGLEPEIQSLINKHKNEIKTLKAVHEAELLQADERAAQRYIKITEELRGNFEREKEASVQREKDIAKQRYEKSLEEEEKSFLEQRRRLYAEIEEEKNRLAEQASFQRKELDRLKRMLEENNLSSIEAIKKEYSTTQTEMEKKHQNELNNLKEKLEIEKQTWEQNYMKKQENWINQKERELKEQVRRDRDKEIEMVISRLESETNVSREEVERTAENRIKRIRDKYESELKEVEKSERETMERFNTLKAKYNDLEGEYEHLKVLVKQKEKDLEAIKKVTDTLQEERNRLADIIRQEFSDRLVFTDEENKRIKHEMAELKSRHQYEIDKKKEEVERVQKEKADELNTVHEKIKQVVAKKDETFSNLKQQYEAACKRADHLEGLLEQQRHLMLKKQANSNKND</sequence>
<dbReference type="PANTHER" id="PTHR31540">
    <property type="entry name" value="CENTROSOMAL PROTEIN OF 131 KDA"/>
    <property type="match status" value="1"/>
</dbReference>